<keyword evidence="1" id="KW-0732">Signal</keyword>
<proteinExistence type="predicted"/>
<dbReference type="SUPFAM" id="SSF52266">
    <property type="entry name" value="SGNH hydrolase"/>
    <property type="match status" value="1"/>
</dbReference>
<evidence type="ECO:0000313" key="5">
    <source>
        <dbReference type="Proteomes" id="UP001152607"/>
    </source>
</evidence>
<dbReference type="Gene3D" id="3.40.50.1110">
    <property type="entry name" value="SGNH hydrolase"/>
    <property type="match status" value="1"/>
</dbReference>
<feature type="domain" description="Carbohydrate esterase 2 N-terminal" evidence="3">
    <location>
        <begin position="22"/>
        <end position="114"/>
    </location>
</feature>
<reference evidence="4" key="1">
    <citation type="submission" date="2023-01" db="EMBL/GenBank/DDBJ databases">
        <authorList>
            <person name="Van Ghelder C."/>
            <person name="Rancurel C."/>
        </authorList>
    </citation>
    <scope>NUCLEOTIDE SEQUENCE</scope>
    <source>
        <strain evidence="4">CNCM I-4278</strain>
    </source>
</reference>
<dbReference type="GO" id="GO:0052689">
    <property type="term" value="F:carboxylic ester hydrolase activity"/>
    <property type="evidence" value="ECO:0007669"/>
    <property type="project" value="InterPro"/>
</dbReference>
<feature type="domain" description="SGNH hydrolase-type esterase" evidence="2">
    <location>
        <begin position="129"/>
        <end position="329"/>
    </location>
</feature>
<dbReference type="InterPro" id="IPR036514">
    <property type="entry name" value="SGNH_hydro_sf"/>
</dbReference>
<sequence>MHSINFILASLAINAVHGVRLLGRVDPRTRELSWPGTGISFIFTGSSATIDVDRISGSNSVELTVDGVASVMANVNGTPISTPPGLGNGTHHVVLRKRSEALFGSIFLGNVTTDGTFEKDGEVSRRIEFVGDSITVGYGLDGVNPCTNNASVENNPKTFGALAASALQADYSMIAWSGIGVSRNYPSTSPDPSPVMPVRWTRYNPNDADDSYPFPEASIPDVVVINLGTNDFAYVGVREPLNVQTYISAMVAFVRDMEKRYPAATFFLMTSPSIGDEYPPGDGTKTAQRKALRSVMEALNGTKTDFVDWPTQGSDVGCDYHPNAATHAIGASILSSAIAGKMGW</sequence>
<dbReference type="InterPro" id="IPR052762">
    <property type="entry name" value="PCW_deacetylase/CE"/>
</dbReference>
<feature type="signal peptide" evidence="1">
    <location>
        <begin position="1"/>
        <end position="18"/>
    </location>
</feature>
<dbReference type="PANTHER" id="PTHR37834:SF2">
    <property type="entry name" value="ESTERASE, SGNH HYDROLASE-TYPE"/>
    <property type="match status" value="1"/>
</dbReference>
<comment type="caution">
    <text evidence="4">The sequence shown here is derived from an EMBL/GenBank/DDBJ whole genome shotgun (WGS) entry which is preliminary data.</text>
</comment>
<keyword evidence="5" id="KW-1185">Reference proteome</keyword>
<dbReference type="OrthoDB" id="426133at2759"/>
<dbReference type="Pfam" id="PF13472">
    <property type="entry name" value="Lipase_GDSL_2"/>
    <property type="match status" value="1"/>
</dbReference>
<dbReference type="Gene3D" id="2.60.120.260">
    <property type="entry name" value="Galactose-binding domain-like"/>
    <property type="match status" value="1"/>
</dbReference>
<dbReference type="EMBL" id="CAOQHR010000008">
    <property type="protein sequence ID" value="CAI6339070.1"/>
    <property type="molecule type" value="Genomic_DNA"/>
</dbReference>
<dbReference type="InterPro" id="IPR040794">
    <property type="entry name" value="CE2_N"/>
</dbReference>
<dbReference type="PANTHER" id="PTHR37834">
    <property type="entry name" value="GDSL-LIKE LIPASE/ACYLHYDROLASE DOMAIN PROTEIN (AFU_ORTHOLOGUE AFUA_2G00620)"/>
    <property type="match status" value="1"/>
</dbReference>
<protein>
    <recommendedName>
        <fullName evidence="6">Endoglucanase E</fullName>
    </recommendedName>
</protein>
<evidence type="ECO:0000259" key="3">
    <source>
        <dbReference type="Pfam" id="PF17996"/>
    </source>
</evidence>
<evidence type="ECO:0008006" key="6">
    <source>
        <dbReference type="Google" id="ProtNLM"/>
    </source>
</evidence>
<gene>
    <name evidence="4" type="ORF">PDIGIT_LOCUS12209</name>
</gene>
<dbReference type="InterPro" id="IPR037461">
    <property type="entry name" value="CtCE2-like_dom"/>
</dbReference>
<dbReference type="CDD" id="cd01831">
    <property type="entry name" value="Endoglucanase_E_like"/>
    <property type="match status" value="1"/>
</dbReference>
<dbReference type="AlphaFoldDB" id="A0A9W4UN81"/>
<accession>A0A9W4UN81</accession>
<evidence type="ECO:0000259" key="2">
    <source>
        <dbReference type="Pfam" id="PF13472"/>
    </source>
</evidence>
<dbReference type="InterPro" id="IPR013830">
    <property type="entry name" value="SGNH_hydro"/>
</dbReference>
<feature type="chain" id="PRO_5040807477" description="Endoglucanase E" evidence="1">
    <location>
        <begin position="19"/>
        <end position="344"/>
    </location>
</feature>
<name>A0A9W4UN81_9PLEO</name>
<evidence type="ECO:0000256" key="1">
    <source>
        <dbReference type="SAM" id="SignalP"/>
    </source>
</evidence>
<organism evidence="4 5">
    <name type="scientific">Periconia digitata</name>
    <dbReference type="NCBI Taxonomy" id="1303443"/>
    <lineage>
        <taxon>Eukaryota</taxon>
        <taxon>Fungi</taxon>
        <taxon>Dikarya</taxon>
        <taxon>Ascomycota</taxon>
        <taxon>Pezizomycotina</taxon>
        <taxon>Dothideomycetes</taxon>
        <taxon>Pleosporomycetidae</taxon>
        <taxon>Pleosporales</taxon>
        <taxon>Massarineae</taxon>
        <taxon>Periconiaceae</taxon>
        <taxon>Periconia</taxon>
    </lineage>
</organism>
<evidence type="ECO:0000313" key="4">
    <source>
        <dbReference type="EMBL" id="CAI6339070.1"/>
    </source>
</evidence>
<dbReference type="Proteomes" id="UP001152607">
    <property type="component" value="Unassembled WGS sequence"/>
</dbReference>
<dbReference type="Pfam" id="PF17996">
    <property type="entry name" value="CE2_N"/>
    <property type="match status" value="1"/>
</dbReference>